<keyword evidence="2" id="KW-1185">Reference proteome</keyword>
<evidence type="ECO:0000313" key="2">
    <source>
        <dbReference type="Proteomes" id="UP000189703"/>
    </source>
</evidence>
<dbReference type="Gene3D" id="2.40.160.200">
    <property type="entry name" value="LURP1-related"/>
    <property type="match status" value="1"/>
</dbReference>
<sequence>MSTSCPARLTIWRKSLLFHGNGYAVFNNLDGRLVFRVDNYACDWREETFLMDSSGNVLFTIRRRRKKLGISGSWEAFRGDKEERFGGRENQKPLIKVTKVLGNPSCKITVAAGDEYHMEWSPNQGWSKIYRSTTGLISPVAEQVTRKCNAASESFLGKDVLTLTVQPGVDQALIMAMVMINDAMR</sequence>
<dbReference type="InterPro" id="IPR025659">
    <property type="entry name" value="Tubby-like_C"/>
</dbReference>
<dbReference type="eggNOG" id="ENOG502S03R">
    <property type="taxonomic scope" value="Eukaryota"/>
</dbReference>
<dbReference type="InterPro" id="IPR038595">
    <property type="entry name" value="LOR_sf"/>
</dbReference>
<dbReference type="Proteomes" id="UP000189703">
    <property type="component" value="Unplaced"/>
</dbReference>
<dbReference type="RefSeq" id="XP_010269576.1">
    <property type="nucleotide sequence ID" value="XM_010271274.2"/>
</dbReference>
<name>A0A1U8AP61_NELNU</name>
<gene>
    <name evidence="3" type="primary">LOC104606185</name>
</gene>
<organism evidence="2 3">
    <name type="scientific">Nelumbo nucifera</name>
    <name type="common">Sacred lotus</name>
    <dbReference type="NCBI Taxonomy" id="4432"/>
    <lineage>
        <taxon>Eukaryota</taxon>
        <taxon>Viridiplantae</taxon>
        <taxon>Streptophyta</taxon>
        <taxon>Embryophyta</taxon>
        <taxon>Tracheophyta</taxon>
        <taxon>Spermatophyta</taxon>
        <taxon>Magnoliopsida</taxon>
        <taxon>Proteales</taxon>
        <taxon>Nelumbonaceae</taxon>
        <taxon>Nelumbo</taxon>
    </lineage>
</organism>
<accession>A0A1U8AP61</accession>
<protein>
    <submittedName>
        <fullName evidence="3">Protein LURP-one-related 12-like isoform X1</fullName>
    </submittedName>
</protein>
<reference evidence="3" key="1">
    <citation type="submission" date="2025-08" db="UniProtKB">
        <authorList>
            <consortium name="RefSeq"/>
        </authorList>
    </citation>
    <scope>IDENTIFICATION</scope>
</reference>
<dbReference type="InterPro" id="IPR007612">
    <property type="entry name" value="LOR"/>
</dbReference>
<dbReference type="OMA" id="GSHSCTI"/>
<dbReference type="OrthoDB" id="652749at2759"/>
<evidence type="ECO:0000256" key="1">
    <source>
        <dbReference type="ARBA" id="ARBA00005437"/>
    </source>
</evidence>
<comment type="similarity">
    <text evidence="1">Belongs to the LOR family.</text>
</comment>
<dbReference type="PANTHER" id="PTHR31087">
    <property type="match status" value="1"/>
</dbReference>
<dbReference type="GeneID" id="104606185"/>
<proteinExistence type="inferred from homology"/>
<dbReference type="KEGG" id="nnu:104606185"/>
<dbReference type="AlphaFoldDB" id="A0A1U8AP61"/>
<dbReference type="Pfam" id="PF04525">
    <property type="entry name" value="LOR"/>
    <property type="match status" value="1"/>
</dbReference>
<dbReference type="SUPFAM" id="SSF54518">
    <property type="entry name" value="Tubby C-terminal domain-like"/>
    <property type="match status" value="1"/>
</dbReference>
<dbReference type="PANTHER" id="PTHR31087:SF161">
    <property type="entry name" value="TUBBY C 2 FAMILY PROTEIN"/>
    <property type="match status" value="1"/>
</dbReference>
<evidence type="ECO:0000313" key="3">
    <source>
        <dbReference type="RefSeq" id="XP_010269576.1"/>
    </source>
</evidence>